<feature type="region of interest" description="Disordered" evidence="10">
    <location>
        <begin position="237"/>
        <end position="258"/>
    </location>
</feature>
<dbReference type="Proteomes" id="UP001465755">
    <property type="component" value="Unassembled WGS sequence"/>
</dbReference>
<dbReference type="PANTHER" id="PTHR10763:SF23">
    <property type="entry name" value="ORIGIN RECOGNITION COMPLEX SUBUNIT 1"/>
    <property type="match status" value="1"/>
</dbReference>
<dbReference type="Pfam" id="PF01426">
    <property type="entry name" value="BAH"/>
    <property type="match status" value="1"/>
</dbReference>
<dbReference type="AlphaFoldDB" id="A0AAW1P7T4"/>
<evidence type="ECO:0000256" key="8">
    <source>
        <dbReference type="ARBA" id="ARBA00023242"/>
    </source>
</evidence>
<dbReference type="PROSITE" id="PS51038">
    <property type="entry name" value="BAH"/>
    <property type="match status" value="1"/>
</dbReference>
<dbReference type="Gene3D" id="3.30.40.10">
    <property type="entry name" value="Zinc/RING finger domain, C3HC4 (zinc finger)"/>
    <property type="match status" value="1"/>
</dbReference>
<accession>A0AAW1P7T4</accession>
<dbReference type="SUPFAM" id="SSF57903">
    <property type="entry name" value="FYVE/PHD zinc finger"/>
    <property type="match status" value="1"/>
</dbReference>
<evidence type="ECO:0000313" key="13">
    <source>
        <dbReference type="Proteomes" id="UP001465755"/>
    </source>
</evidence>
<dbReference type="GO" id="GO:0003682">
    <property type="term" value="F:chromatin binding"/>
    <property type="evidence" value="ECO:0007669"/>
    <property type="project" value="InterPro"/>
</dbReference>
<dbReference type="InterPro" id="IPR003959">
    <property type="entry name" value="ATPase_AAA_core"/>
</dbReference>
<dbReference type="Gene3D" id="2.30.30.490">
    <property type="match status" value="1"/>
</dbReference>
<comment type="subcellular location">
    <subcellularLocation>
        <location evidence="1 9">Nucleus</location>
    </subcellularLocation>
</comment>
<evidence type="ECO:0000259" key="11">
    <source>
        <dbReference type="PROSITE" id="PS51038"/>
    </source>
</evidence>
<dbReference type="InterPro" id="IPR003593">
    <property type="entry name" value="AAA+_ATPase"/>
</dbReference>
<dbReference type="GO" id="GO:0005664">
    <property type="term" value="C:nuclear origin of replication recognition complex"/>
    <property type="evidence" value="ECO:0007669"/>
    <property type="project" value="TreeGrafter"/>
</dbReference>
<keyword evidence="9" id="KW-0067">ATP-binding</keyword>
<keyword evidence="5" id="KW-0863">Zinc-finger</keyword>
<comment type="function">
    <text evidence="9">Component of the origin recognition complex (ORC) that binds origins of replication. DNA-binding is ATP-dependent, however specific DNA sequences that define origins of replication have not been identified so far. ORC is required to assemble the pre-replication complex necessary to initiate DNA replication.</text>
</comment>
<comment type="caution">
    <text evidence="12">The sequence shown here is derived from an EMBL/GenBank/DDBJ whole genome shotgun (WGS) entry which is preliminary data.</text>
</comment>
<dbReference type="Gene3D" id="1.10.8.60">
    <property type="match status" value="1"/>
</dbReference>
<dbReference type="GO" id="GO:0033314">
    <property type="term" value="P:mitotic DNA replication checkpoint signaling"/>
    <property type="evidence" value="ECO:0007669"/>
    <property type="project" value="TreeGrafter"/>
</dbReference>
<dbReference type="InterPro" id="IPR011011">
    <property type="entry name" value="Znf_FYVE_PHD"/>
</dbReference>
<dbReference type="EMBL" id="JALJOQ010000040">
    <property type="protein sequence ID" value="KAK9805893.1"/>
    <property type="molecule type" value="Genomic_DNA"/>
</dbReference>
<dbReference type="Pfam" id="PF00004">
    <property type="entry name" value="AAA"/>
    <property type="match status" value="1"/>
</dbReference>
<dbReference type="SUPFAM" id="SSF52540">
    <property type="entry name" value="P-loop containing nucleoside triphosphate hydrolases"/>
    <property type="match status" value="1"/>
</dbReference>
<dbReference type="InterPro" id="IPR013083">
    <property type="entry name" value="Znf_RING/FYVE/PHD"/>
</dbReference>
<evidence type="ECO:0000256" key="10">
    <source>
        <dbReference type="SAM" id="MobiDB-lite"/>
    </source>
</evidence>
<evidence type="ECO:0000313" key="12">
    <source>
        <dbReference type="EMBL" id="KAK9805893.1"/>
    </source>
</evidence>
<keyword evidence="13" id="KW-1185">Reference proteome</keyword>
<reference evidence="12 13" key="1">
    <citation type="journal article" date="2024" name="Nat. Commun.">
        <title>Phylogenomics reveals the evolutionary origins of lichenization in chlorophyte algae.</title>
        <authorList>
            <person name="Puginier C."/>
            <person name="Libourel C."/>
            <person name="Otte J."/>
            <person name="Skaloud P."/>
            <person name="Haon M."/>
            <person name="Grisel S."/>
            <person name="Petersen M."/>
            <person name="Berrin J.G."/>
            <person name="Delaux P.M."/>
            <person name="Dal Grande F."/>
            <person name="Keller J."/>
        </authorList>
    </citation>
    <scope>NUCLEOTIDE SEQUENCE [LARGE SCALE GENOMIC DNA]</scope>
    <source>
        <strain evidence="12 13">SAG 2036</strain>
    </source>
</reference>
<keyword evidence="8 9" id="KW-0539">Nucleus</keyword>
<evidence type="ECO:0000256" key="1">
    <source>
        <dbReference type="ARBA" id="ARBA00004123"/>
    </source>
</evidence>
<dbReference type="GO" id="GO:0005524">
    <property type="term" value="F:ATP binding"/>
    <property type="evidence" value="ECO:0007669"/>
    <property type="project" value="UniProtKB-KW"/>
</dbReference>
<dbReference type="Pfam" id="PF00628">
    <property type="entry name" value="PHD"/>
    <property type="match status" value="1"/>
</dbReference>
<comment type="subunit">
    <text evidence="9">Component of the origin recognition complex (ORC) composed of at least ORC1, ORC2, ORC3, ORC4, ORC5 and ORC6. ORC is regulated in a cell-cycle and development dependent manner. It is sequentially assembled at the exit from anaphase of mitosis and disassembled as cells enter S phase. Binds unmodified and methylated histone H3.</text>
</comment>
<evidence type="ECO:0000256" key="3">
    <source>
        <dbReference type="ARBA" id="ARBA00022705"/>
    </source>
</evidence>
<dbReference type="InterPro" id="IPR027417">
    <property type="entry name" value="P-loop_NTPase"/>
</dbReference>
<dbReference type="InterPro" id="IPR019787">
    <property type="entry name" value="Znf_PHD-finger"/>
</dbReference>
<organism evidence="12 13">
    <name type="scientific">Symbiochloris irregularis</name>
    <dbReference type="NCBI Taxonomy" id="706552"/>
    <lineage>
        <taxon>Eukaryota</taxon>
        <taxon>Viridiplantae</taxon>
        <taxon>Chlorophyta</taxon>
        <taxon>core chlorophytes</taxon>
        <taxon>Trebouxiophyceae</taxon>
        <taxon>Trebouxiales</taxon>
        <taxon>Trebouxiaceae</taxon>
        <taxon>Symbiochloris</taxon>
    </lineage>
</organism>
<protein>
    <recommendedName>
        <fullName evidence="9">Origin recognition complex subunit 1</fullName>
    </recommendedName>
</protein>
<evidence type="ECO:0000256" key="5">
    <source>
        <dbReference type="ARBA" id="ARBA00022771"/>
    </source>
</evidence>
<dbReference type="Gene3D" id="3.40.50.300">
    <property type="entry name" value="P-loop containing nucleotide triphosphate hydrolases"/>
    <property type="match status" value="1"/>
</dbReference>
<evidence type="ECO:0000256" key="6">
    <source>
        <dbReference type="ARBA" id="ARBA00022833"/>
    </source>
</evidence>
<evidence type="ECO:0000256" key="9">
    <source>
        <dbReference type="RuleBase" id="RU365058"/>
    </source>
</evidence>
<dbReference type="Pfam" id="PF22606">
    <property type="entry name" value="Cdc6-ORC-like_ATPase_lid"/>
    <property type="match status" value="1"/>
</dbReference>
<dbReference type="GO" id="GO:0003688">
    <property type="term" value="F:DNA replication origin binding"/>
    <property type="evidence" value="ECO:0007669"/>
    <property type="project" value="TreeGrafter"/>
</dbReference>
<evidence type="ECO:0000256" key="4">
    <source>
        <dbReference type="ARBA" id="ARBA00022723"/>
    </source>
</evidence>
<dbReference type="SMART" id="SM00439">
    <property type="entry name" value="BAH"/>
    <property type="match status" value="1"/>
</dbReference>
<keyword evidence="9" id="KW-0547">Nucleotide-binding</keyword>
<dbReference type="PANTHER" id="PTHR10763">
    <property type="entry name" value="CELL DIVISION CONTROL PROTEIN 6-RELATED"/>
    <property type="match status" value="1"/>
</dbReference>
<proteinExistence type="inferred from homology"/>
<dbReference type="InterPro" id="IPR050311">
    <property type="entry name" value="ORC1/CDC6"/>
</dbReference>
<evidence type="ECO:0000256" key="2">
    <source>
        <dbReference type="ARBA" id="ARBA00008398"/>
    </source>
</evidence>
<sequence>MPGTRARPSSPVTEIKRPQRTEDSTEAKAPRKPAAKAADIRTLRSTSTPQAATHKRSQPAGAVVEKLDRAGQEAPMLECSSCLRGYHTSCLSPPLSHIPKGDWQCPACVAGTDVAPRAAPITAREYVQAGILALVRIESLWRAASPDRTAWFTGRWFIKPEETHTGRQKHHAAREVFLTQDLDENEAASLLRPATVCDPATFAELADAGDDVFLYEYEYDTVWKRFRRRSEAEDEEAAAHEAAARGSDSDELSCASDDERDGTFQVAQALEAEGSRRRGRQKGQIKRQGGEDWAAGKLGADHIPSSRGQAAQEAPLMSRARAALALTAAPKSLACREKERAELMRFVEASVVPDGEGEARGRCLYLAGVPGTGKTALVLEVMAAAKRMVQEGQLAPFQFVEINALRLPTPHHAYVCLHEALTGERAGTRTALNALEEMFRGSGQQQQRRGPAGQPAPVTVVLLDEMDLLVTRNQTVLYNLFEWPTLAGARLAVIGVANTFDMPERVLPKIASRLGSARVPFQPYTKVQLATILQKRLADVDAAAAFEPNSIDFASRKVAGVTGDLRRALELCRKAAEVAQREGAPSVRLAHIDAAVRVMFGSAHMRLLRASPLLDKVLLAALLLETKATGRVDAVLTNVARRVEEILTGRLELSSLSTNDVVACASRLATQRLLLADCPSTRQLMRLSLNVPQADVVHVLTEDSSGMPWMRNLNF</sequence>
<dbReference type="SMART" id="SM00249">
    <property type="entry name" value="PHD"/>
    <property type="match status" value="1"/>
</dbReference>
<keyword evidence="7 9" id="KW-0238">DNA-binding</keyword>
<dbReference type="InterPro" id="IPR001025">
    <property type="entry name" value="BAH_dom"/>
</dbReference>
<gene>
    <name evidence="12" type="ORF">WJX73_002145</name>
</gene>
<name>A0AAW1P7T4_9CHLO</name>
<dbReference type="GO" id="GO:0016887">
    <property type="term" value="F:ATP hydrolysis activity"/>
    <property type="evidence" value="ECO:0007669"/>
    <property type="project" value="InterPro"/>
</dbReference>
<feature type="domain" description="BAH" evidence="11">
    <location>
        <begin position="113"/>
        <end position="230"/>
    </location>
</feature>
<evidence type="ECO:0000256" key="7">
    <source>
        <dbReference type="ARBA" id="ARBA00023125"/>
    </source>
</evidence>
<dbReference type="InterPro" id="IPR001965">
    <property type="entry name" value="Znf_PHD"/>
</dbReference>
<dbReference type="GO" id="GO:0006270">
    <property type="term" value="P:DNA replication initiation"/>
    <property type="evidence" value="ECO:0007669"/>
    <property type="project" value="TreeGrafter"/>
</dbReference>
<feature type="region of interest" description="Disordered" evidence="10">
    <location>
        <begin position="1"/>
        <end position="63"/>
    </location>
</feature>
<feature type="region of interest" description="Disordered" evidence="10">
    <location>
        <begin position="270"/>
        <end position="314"/>
    </location>
</feature>
<dbReference type="InterPro" id="IPR043151">
    <property type="entry name" value="BAH_sf"/>
</dbReference>
<feature type="compositionally biased region" description="Basic and acidic residues" evidence="10">
    <location>
        <begin position="14"/>
        <end position="29"/>
    </location>
</feature>
<dbReference type="CDD" id="cd00009">
    <property type="entry name" value="AAA"/>
    <property type="match status" value="1"/>
</dbReference>
<keyword evidence="6" id="KW-0862">Zinc</keyword>
<comment type="similarity">
    <text evidence="2 9">Belongs to the ORC1 family.</text>
</comment>
<dbReference type="GO" id="GO:0008270">
    <property type="term" value="F:zinc ion binding"/>
    <property type="evidence" value="ECO:0007669"/>
    <property type="project" value="UniProtKB-KW"/>
</dbReference>
<dbReference type="InterPro" id="IPR054425">
    <property type="entry name" value="Cdc6_ORC1-like_ATPase_lid"/>
</dbReference>
<dbReference type="SMART" id="SM00382">
    <property type="entry name" value="AAA"/>
    <property type="match status" value="1"/>
</dbReference>
<keyword evidence="4" id="KW-0479">Metal-binding</keyword>
<keyword evidence="3 9" id="KW-0235">DNA replication</keyword>